<keyword evidence="3" id="KW-1185">Reference proteome</keyword>
<evidence type="ECO:0000259" key="1">
    <source>
        <dbReference type="Pfam" id="PF00582"/>
    </source>
</evidence>
<name>A0A7X5QSM6_9GAMM</name>
<accession>A0A7X5QSM6</accession>
<organism evidence="2 3">
    <name type="scientific">Luteibacter yeojuensis</name>
    <dbReference type="NCBI Taxonomy" id="345309"/>
    <lineage>
        <taxon>Bacteria</taxon>
        <taxon>Pseudomonadati</taxon>
        <taxon>Pseudomonadota</taxon>
        <taxon>Gammaproteobacteria</taxon>
        <taxon>Lysobacterales</taxon>
        <taxon>Rhodanobacteraceae</taxon>
        <taxon>Luteibacter</taxon>
    </lineage>
</organism>
<dbReference type="AlphaFoldDB" id="A0A7X5QSM6"/>
<evidence type="ECO:0000313" key="3">
    <source>
        <dbReference type="Proteomes" id="UP000518878"/>
    </source>
</evidence>
<dbReference type="EMBL" id="JAAQTL010000001">
    <property type="protein sequence ID" value="NID14609.1"/>
    <property type="molecule type" value="Genomic_DNA"/>
</dbReference>
<comment type="caution">
    <text evidence="2">The sequence shown here is derived from an EMBL/GenBank/DDBJ whole genome shotgun (WGS) entry which is preliminary data.</text>
</comment>
<dbReference type="SUPFAM" id="SSF52402">
    <property type="entry name" value="Adenine nucleotide alpha hydrolases-like"/>
    <property type="match status" value="1"/>
</dbReference>
<dbReference type="Pfam" id="PF00582">
    <property type="entry name" value="Usp"/>
    <property type="match status" value="1"/>
</dbReference>
<proteinExistence type="predicted"/>
<evidence type="ECO:0000313" key="2">
    <source>
        <dbReference type="EMBL" id="NID14609.1"/>
    </source>
</evidence>
<feature type="domain" description="UspA" evidence="1">
    <location>
        <begin position="1"/>
        <end position="111"/>
    </location>
</feature>
<gene>
    <name evidence="2" type="ORF">HBF32_03910</name>
</gene>
<reference evidence="2 3" key="1">
    <citation type="journal article" date="2006" name="Int. J. Syst. Evol. Microbiol.">
        <title>Dyella yeojuensis sp. nov., isolated from greenhouse soil in Korea.</title>
        <authorList>
            <person name="Kim B.Y."/>
            <person name="Weon H.Y."/>
            <person name="Lee K.H."/>
            <person name="Seok S.J."/>
            <person name="Kwon S.W."/>
            <person name="Go S.J."/>
            <person name="Stackebrandt E."/>
        </authorList>
    </citation>
    <scope>NUCLEOTIDE SEQUENCE [LARGE SCALE GENOMIC DNA]</scope>
    <source>
        <strain evidence="2 3">DSM 17673</strain>
    </source>
</reference>
<dbReference type="InterPro" id="IPR006016">
    <property type="entry name" value="UspA"/>
</dbReference>
<dbReference type="InterPro" id="IPR014729">
    <property type="entry name" value="Rossmann-like_a/b/a_fold"/>
</dbReference>
<protein>
    <submittedName>
        <fullName evidence="2">Universal stress protein</fullName>
    </submittedName>
</protein>
<sequence>MFPHLLVAIDRRASAHRAAALGVRTAACIGARVTVLFVVTLPDEAPPFPDGPGSQSAIDAGERLFRRMRRMANLAGVPCVCRYAFGRDARMIVREAATAHHCDLVLVNAPGAAVPAIGATAHG</sequence>
<dbReference type="Proteomes" id="UP000518878">
    <property type="component" value="Unassembled WGS sequence"/>
</dbReference>
<dbReference type="Gene3D" id="3.40.50.620">
    <property type="entry name" value="HUPs"/>
    <property type="match status" value="1"/>
</dbReference>